<dbReference type="InterPro" id="IPR002882">
    <property type="entry name" value="CofD"/>
</dbReference>
<evidence type="ECO:0000313" key="3">
    <source>
        <dbReference type="Proteomes" id="UP001476247"/>
    </source>
</evidence>
<dbReference type="InterPro" id="IPR038136">
    <property type="entry name" value="CofD-like_dom_sf"/>
</dbReference>
<proteinExistence type="predicted"/>
<feature type="region of interest" description="Disordered" evidence="1">
    <location>
        <begin position="404"/>
        <end position="436"/>
    </location>
</feature>
<dbReference type="Proteomes" id="UP001476247">
    <property type="component" value="Unassembled WGS sequence"/>
</dbReference>
<dbReference type="PANTHER" id="PTHR31240">
    <property type="entry name" value="MATERNAL EFFECT EMBRYO ARREST 18"/>
    <property type="match status" value="1"/>
</dbReference>
<sequence>MASSYVVFSGGSACNHILDGFHKTAAHDVSYILGISDNGGSTSELLRVLGGPSVGDLRSRLIRLMDTLDKTCNTIEMKAIKDLLSYRLPADKSHQKVRDEWALIVEGRHSLWNDISVEKREAIRGFLTLFDFEILKRAHKRFNFCNGSIGNFFLTGARLFTGSLEAAIFLFASITGITSVPTSVVPVINSNQTVTIAASLMDGETLVGQCEISHPSPAVKQQRKNGSGGMATTTPRKKRTNPIDAFSCLEDPFSALSMTSSTNQYHTTTQFIDHDNNNENANLFFSKHAEEKLTSPIDRIYYINEYGQEIYPVPNPKVVSQLSFKQTLVYSIGSLYTSLIPCLILRGVGNAVAQSQSLKHKILLLNGTNDRETSDYTALDFINAITSALNQSQRIDARRAFYQSCDDDEEEEDDEEDDEEYIPGYSASSRTSSITTINTPPSSYTMAVGSMPASPSHRYPPFPSNSFYPSPISAFITHMVYLDNSAISVDVQAIERLGIKCVCMKGSLSKLGEPIYHQSHFTETIEQIVNN</sequence>
<dbReference type="EMBL" id="BAABUJ010000008">
    <property type="protein sequence ID" value="GAA5797693.1"/>
    <property type="molecule type" value="Genomic_DNA"/>
</dbReference>
<name>A0ABP9XTY5_9FUNG</name>
<keyword evidence="3" id="KW-1185">Reference proteome</keyword>
<accession>A0ABP9XTY5</accession>
<dbReference type="Pfam" id="PF01933">
    <property type="entry name" value="CofD"/>
    <property type="match status" value="1"/>
</dbReference>
<feature type="compositionally biased region" description="Low complexity" evidence="1">
    <location>
        <begin position="425"/>
        <end position="436"/>
    </location>
</feature>
<gene>
    <name evidence="2" type="ORF">HPULCUR_003085</name>
</gene>
<reference evidence="2 3" key="1">
    <citation type="submission" date="2024-04" db="EMBL/GenBank/DDBJ databases">
        <title>genome sequences of Mucor flavus KT1a and Helicostylum pulchrum KT1b strains isolation_sourced from the surface of a dry-aged beef.</title>
        <authorList>
            <person name="Toyotome T."/>
            <person name="Hosono M."/>
            <person name="Torimaru M."/>
            <person name="Fukuda K."/>
            <person name="Mikami N."/>
        </authorList>
    </citation>
    <scope>NUCLEOTIDE SEQUENCE [LARGE SCALE GENOMIC DNA]</scope>
    <source>
        <strain evidence="2 3">KT1b</strain>
    </source>
</reference>
<dbReference type="SUPFAM" id="SSF142338">
    <property type="entry name" value="CofD-like"/>
    <property type="match status" value="1"/>
</dbReference>
<organism evidence="2 3">
    <name type="scientific">Helicostylum pulchrum</name>
    <dbReference type="NCBI Taxonomy" id="562976"/>
    <lineage>
        <taxon>Eukaryota</taxon>
        <taxon>Fungi</taxon>
        <taxon>Fungi incertae sedis</taxon>
        <taxon>Mucoromycota</taxon>
        <taxon>Mucoromycotina</taxon>
        <taxon>Mucoromycetes</taxon>
        <taxon>Mucorales</taxon>
        <taxon>Mucorineae</taxon>
        <taxon>Mucoraceae</taxon>
        <taxon>Helicostylum</taxon>
    </lineage>
</organism>
<dbReference type="PANTHER" id="PTHR31240:SF0">
    <property type="entry name" value="MATERNAL EFFECT EMBRYO ARREST 18"/>
    <property type="match status" value="1"/>
</dbReference>
<evidence type="ECO:0000313" key="2">
    <source>
        <dbReference type="EMBL" id="GAA5797693.1"/>
    </source>
</evidence>
<dbReference type="Gene3D" id="3.40.50.10680">
    <property type="entry name" value="CofD-like domains"/>
    <property type="match status" value="1"/>
</dbReference>
<protein>
    <submittedName>
        <fullName evidence="2">Uncharacterized protein</fullName>
    </submittedName>
</protein>
<comment type="caution">
    <text evidence="2">The sequence shown here is derived from an EMBL/GenBank/DDBJ whole genome shotgun (WGS) entry which is preliminary data.</text>
</comment>
<feature type="region of interest" description="Disordered" evidence="1">
    <location>
        <begin position="215"/>
        <end position="237"/>
    </location>
</feature>
<feature type="compositionally biased region" description="Acidic residues" evidence="1">
    <location>
        <begin position="405"/>
        <end position="421"/>
    </location>
</feature>
<evidence type="ECO:0000256" key="1">
    <source>
        <dbReference type="SAM" id="MobiDB-lite"/>
    </source>
</evidence>